<name>A0A494XHE2_9BURK</name>
<reference evidence="3 4" key="1">
    <citation type="submission" date="2018-10" db="EMBL/GenBank/DDBJ databases">
        <title>Paraburkholderia sp. 7MK8-2, isolated from soil.</title>
        <authorList>
            <person name="Gao Z.-H."/>
            <person name="Qiu L.-H."/>
        </authorList>
    </citation>
    <scope>NUCLEOTIDE SEQUENCE [LARGE SCALE GENOMIC DNA]</scope>
    <source>
        <strain evidence="3 4">7MK8-2</strain>
    </source>
</reference>
<accession>A0A494XHE2</accession>
<dbReference type="InterPro" id="IPR049855">
    <property type="entry name" value="DotG/IcmE-like_C"/>
</dbReference>
<proteinExistence type="predicted"/>
<feature type="region of interest" description="Disordered" evidence="1">
    <location>
        <begin position="114"/>
        <end position="153"/>
    </location>
</feature>
<feature type="compositionally biased region" description="Polar residues" evidence="1">
    <location>
        <begin position="52"/>
        <end position="66"/>
    </location>
</feature>
<feature type="region of interest" description="Disordered" evidence="1">
    <location>
        <begin position="45"/>
        <end position="66"/>
    </location>
</feature>
<dbReference type="EMBL" id="RBZV01000005">
    <property type="protein sequence ID" value="RKP47579.1"/>
    <property type="molecule type" value="Genomic_DNA"/>
</dbReference>
<dbReference type="Proteomes" id="UP000280434">
    <property type="component" value="Unassembled WGS sequence"/>
</dbReference>
<dbReference type="OrthoDB" id="8970103at2"/>
<evidence type="ECO:0000256" key="2">
    <source>
        <dbReference type="SAM" id="Phobius"/>
    </source>
</evidence>
<evidence type="ECO:0000256" key="1">
    <source>
        <dbReference type="SAM" id="MobiDB-lite"/>
    </source>
</evidence>
<dbReference type="RefSeq" id="WP_121278525.1">
    <property type="nucleotide sequence ID" value="NZ_RBZV01000005.1"/>
</dbReference>
<keyword evidence="2" id="KW-0472">Membrane</keyword>
<keyword evidence="4" id="KW-1185">Reference proteome</keyword>
<sequence>MAEQERKLHPGFLRNAKVIAAITVVAAASVGVAFVAMKHRPDKANEMDIPSVSAQGGTPSPETPHYTQTLNKANQEGLAQAQKTGATFIPAFSDRNAQIEQVLEQRGDPAAQKVDFQHPSGMVPTQAAPLPGQPQGGQISPLPLPSLPSPTQGVGMQVQQLVNQWDRAPQSQEVLGLQKEAQAAAASMTAATSAAQAVAAAQQQASKVALIHASDKFYAHLENAIDTDAPSDVLAVLDQGPCKGGELMGNGKLTGEAVTASFTSMQCGGRTIPINAVALNESTLSNALPADLDHHVIARVAVPALLGALSAAGSVYSNAGSTVTQNALGGTTIAQNPNPSARQLEGAAVSGGMTGVQGMIQREVNAVPPVTGRVEMNTPLLILFKSDVIFQ</sequence>
<protein>
    <submittedName>
        <fullName evidence="3">Conjugal transfer protein TraO</fullName>
    </submittedName>
</protein>
<keyword evidence="2" id="KW-1133">Transmembrane helix</keyword>
<evidence type="ECO:0000313" key="4">
    <source>
        <dbReference type="Proteomes" id="UP000280434"/>
    </source>
</evidence>
<keyword evidence="2" id="KW-0812">Transmembrane</keyword>
<gene>
    <name evidence="3" type="ORF">D7S89_15240</name>
</gene>
<dbReference type="CDD" id="cd16431">
    <property type="entry name" value="IcmE"/>
    <property type="match status" value="1"/>
</dbReference>
<organism evidence="3 4">
    <name type="scientific">Trinickia fusca</name>
    <dbReference type="NCBI Taxonomy" id="2419777"/>
    <lineage>
        <taxon>Bacteria</taxon>
        <taxon>Pseudomonadati</taxon>
        <taxon>Pseudomonadota</taxon>
        <taxon>Betaproteobacteria</taxon>
        <taxon>Burkholderiales</taxon>
        <taxon>Burkholderiaceae</taxon>
        <taxon>Trinickia</taxon>
    </lineage>
</organism>
<dbReference type="AlphaFoldDB" id="A0A494XHE2"/>
<evidence type="ECO:0000313" key="3">
    <source>
        <dbReference type="EMBL" id="RKP47579.1"/>
    </source>
</evidence>
<comment type="caution">
    <text evidence="3">The sequence shown here is derived from an EMBL/GenBank/DDBJ whole genome shotgun (WGS) entry which is preliminary data.</text>
</comment>
<feature type="transmembrane region" description="Helical" evidence="2">
    <location>
        <begin position="18"/>
        <end position="37"/>
    </location>
</feature>